<accession>A0AA39P2R2</accession>
<reference evidence="2" key="1">
    <citation type="submission" date="2023-06" db="EMBL/GenBank/DDBJ databases">
        <authorList>
            <consortium name="Lawrence Berkeley National Laboratory"/>
            <person name="Ahrendt S."/>
            <person name="Sahu N."/>
            <person name="Indic B."/>
            <person name="Wong-Bajracharya J."/>
            <person name="Merenyi Z."/>
            <person name="Ke H.-M."/>
            <person name="Monk M."/>
            <person name="Kocsube S."/>
            <person name="Drula E."/>
            <person name="Lipzen A."/>
            <person name="Balint B."/>
            <person name="Henrissat B."/>
            <person name="Andreopoulos B."/>
            <person name="Martin F.M."/>
            <person name="Harder C.B."/>
            <person name="Rigling D."/>
            <person name="Ford K.L."/>
            <person name="Foster G.D."/>
            <person name="Pangilinan J."/>
            <person name="Papanicolaou A."/>
            <person name="Barry K."/>
            <person name="LaButti K."/>
            <person name="Viragh M."/>
            <person name="Koriabine M."/>
            <person name="Yan M."/>
            <person name="Riley R."/>
            <person name="Champramary S."/>
            <person name="Plett K.L."/>
            <person name="Tsai I.J."/>
            <person name="Slot J."/>
            <person name="Sipos G."/>
            <person name="Plett J."/>
            <person name="Nagy L.G."/>
            <person name="Grigoriev I.V."/>
        </authorList>
    </citation>
    <scope>NUCLEOTIDE SEQUENCE</scope>
    <source>
        <strain evidence="2">HWK02</strain>
    </source>
</reference>
<evidence type="ECO:0000256" key="1">
    <source>
        <dbReference type="SAM" id="Phobius"/>
    </source>
</evidence>
<gene>
    <name evidence="2" type="ORF">EDD18DRAFT_167949</name>
</gene>
<keyword evidence="3" id="KW-1185">Reference proteome</keyword>
<proteinExistence type="predicted"/>
<dbReference type="AlphaFoldDB" id="A0AA39P2R2"/>
<keyword evidence="1" id="KW-1133">Transmembrane helix</keyword>
<dbReference type="Proteomes" id="UP001175228">
    <property type="component" value="Unassembled WGS sequence"/>
</dbReference>
<evidence type="ECO:0000313" key="2">
    <source>
        <dbReference type="EMBL" id="KAK0476256.1"/>
    </source>
</evidence>
<feature type="transmembrane region" description="Helical" evidence="1">
    <location>
        <begin position="101"/>
        <end position="121"/>
    </location>
</feature>
<name>A0AA39P2R2_9AGAR</name>
<sequence>MLVDCLIESGILIGDPCQQHVEVNDQSHDELLILCHSVPDDEWTSSGSPSVLFIHISTSSPSRSFLLDATVTTRLLCISKMMRGPNSSVLMLFPRDSGTFLRSYLTMSSMGHGAVFVGSYYRFRKTTRMGMHSEENDARAVYRLRLRRVSIESLKRGLYKRSSSLSQSFNSLVMSSTLPLP</sequence>
<protein>
    <submittedName>
        <fullName evidence="2">Uncharacterized protein</fullName>
    </submittedName>
</protein>
<keyword evidence="1" id="KW-0812">Transmembrane</keyword>
<dbReference type="EMBL" id="JAUEPU010000136">
    <property type="protein sequence ID" value="KAK0476256.1"/>
    <property type="molecule type" value="Genomic_DNA"/>
</dbReference>
<evidence type="ECO:0000313" key="3">
    <source>
        <dbReference type="Proteomes" id="UP001175228"/>
    </source>
</evidence>
<organism evidence="2 3">
    <name type="scientific">Armillaria luteobubalina</name>
    <dbReference type="NCBI Taxonomy" id="153913"/>
    <lineage>
        <taxon>Eukaryota</taxon>
        <taxon>Fungi</taxon>
        <taxon>Dikarya</taxon>
        <taxon>Basidiomycota</taxon>
        <taxon>Agaricomycotina</taxon>
        <taxon>Agaricomycetes</taxon>
        <taxon>Agaricomycetidae</taxon>
        <taxon>Agaricales</taxon>
        <taxon>Marasmiineae</taxon>
        <taxon>Physalacriaceae</taxon>
        <taxon>Armillaria</taxon>
    </lineage>
</organism>
<comment type="caution">
    <text evidence="2">The sequence shown here is derived from an EMBL/GenBank/DDBJ whole genome shotgun (WGS) entry which is preliminary data.</text>
</comment>
<keyword evidence="1" id="KW-0472">Membrane</keyword>